<dbReference type="Proteomes" id="UP001314181">
    <property type="component" value="Unassembled WGS sequence"/>
</dbReference>
<feature type="transmembrane region" description="Helical" evidence="1">
    <location>
        <begin position="7"/>
        <end position="29"/>
    </location>
</feature>
<evidence type="ECO:0000313" key="2">
    <source>
        <dbReference type="EMBL" id="CAK8162473.1"/>
    </source>
</evidence>
<name>A0ABM9N7B9_9RICK</name>
<proteinExistence type="predicted"/>
<evidence type="ECO:0000256" key="1">
    <source>
        <dbReference type="SAM" id="Phobius"/>
    </source>
</evidence>
<keyword evidence="1" id="KW-1133">Transmembrane helix</keyword>
<dbReference type="EMBL" id="CAWVOK010000007">
    <property type="protein sequence ID" value="CAK8162473.1"/>
    <property type="molecule type" value="Genomic_DNA"/>
</dbReference>
<keyword evidence="3" id="KW-1185">Reference proteome</keyword>
<protein>
    <submittedName>
        <fullName evidence="2">Uncharacterized protein</fullName>
    </submittedName>
</protein>
<keyword evidence="1" id="KW-0812">Transmembrane</keyword>
<comment type="caution">
    <text evidence="2">The sequence shown here is derived from an EMBL/GenBank/DDBJ whole genome shotgun (WGS) entry which is preliminary data.</text>
</comment>
<organism evidence="2 3">
    <name type="scientific">Candidatus Xenohaliotis californiensis</name>
    <dbReference type="NCBI Taxonomy" id="84677"/>
    <lineage>
        <taxon>Bacteria</taxon>
        <taxon>Pseudomonadati</taxon>
        <taxon>Pseudomonadota</taxon>
        <taxon>Alphaproteobacteria</taxon>
        <taxon>Rickettsiales</taxon>
        <taxon>Anaplasmataceae</taxon>
        <taxon>Candidatus Xenohaliotis</taxon>
    </lineage>
</organism>
<gene>
    <name evidence="2" type="ORF">CAXC1_160003</name>
</gene>
<reference evidence="2 3" key="1">
    <citation type="submission" date="2024-01" db="EMBL/GenBank/DDBJ databases">
        <authorList>
            <person name="Kunselman E."/>
        </authorList>
    </citation>
    <scope>NUCLEOTIDE SEQUENCE [LARGE SCALE GENOMIC DNA]</scope>
    <source>
        <strain evidence="2">2 abalone samples</strain>
    </source>
</reference>
<accession>A0ABM9N7B9</accession>
<sequence>MHIKCREFIFLFFINVLDITIVTISLFILKQYNKIYNYDYTIQKVIWSFIS</sequence>
<keyword evidence="1" id="KW-0472">Membrane</keyword>
<evidence type="ECO:0000313" key="3">
    <source>
        <dbReference type="Proteomes" id="UP001314181"/>
    </source>
</evidence>